<dbReference type="InterPro" id="IPR036259">
    <property type="entry name" value="MFS_trans_sf"/>
</dbReference>
<organism evidence="7 8">
    <name type="scientific">Rhizobium straminoryzae</name>
    <dbReference type="NCBI Taxonomy" id="1387186"/>
    <lineage>
        <taxon>Bacteria</taxon>
        <taxon>Pseudomonadati</taxon>
        <taxon>Pseudomonadota</taxon>
        <taxon>Alphaproteobacteria</taxon>
        <taxon>Hyphomicrobiales</taxon>
        <taxon>Rhizobiaceae</taxon>
        <taxon>Rhizobium/Agrobacterium group</taxon>
        <taxon>Rhizobium</taxon>
    </lineage>
</organism>
<evidence type="ECO:0000256" key="5">
    <source>
        <dbReference type="SAM" id="Phobius"/>
    </source>
</evidence>
<evidence type="ECO:0000256" key="3">
    <source>
        <dbReference type="ARBA" id="ARBA00022989"/>
    </source>
</evidence>
<dbReference type="PANTHER" id="PTHR23508:SF10">
    <property type="entry name" value="CARBOXYLIC ACID TRANSPORTER PROTEIN HOMOLOG"/>
    <property type="match status" value="1"/>
</dbReference>
<keyword evidence="3 5" id="KW-1133">Transmembrane helix</keyword>
<proteinExistence type="predicted"/>
<dbReference type="GO" id="GO:0046943">
    <property type="term" value="F:carboxylic acid transmembrane transporter activity"/>
    <property type="evidence" value="ECO:0007669"/>
    <property type="project" value="TreeGrafter"/>
</dbReference>
<feature type="transmembrane region" description="Helical" evidence="5">
    <location>
        <begin position="214"/>
        <end position="235"/>
    </location>
</feature>
<evidence type="ECO:0000256" key="2">
    <source>
        <dbReference type="ARBA" id="ARBA00022692"/>
    </source>
</evidence>
<evidence type="ECO:0000313" key="7">
    <source>
        <dbReference type="EMBL" id="TRL35924.1"/>
    </source>
</evidence>
<comment type="subcellular location">
    <subcellularLocation>
        <location evidence="1">Membrane</location>
        <topology evidence="1">Multi-pass membrane protein</topology>
    </subcellularLocation>
</comment>
<dbReference type="PANTHER" id="PTHR23508">
    <property type="entry name" value="CARBOXYLIC ACID TRANSPORTER PROTEIN HOMOLOG"/>
    <property type="match status" value="1"/>
</dbReference>
<feature type="transmembrane region" description="Helical" evidence="5">
    <location>
        <begin position="52"/>
        <end position="72"/>
    </location>
</feature>
<dbReference type="SUPFAM" id="SSF103473">
    <property type="entry name" value="MFS general substrate transporter"/>
    <property type="match status" value="1"/>
</dbReference>
<keyword evidence="4 5" id="KW-0472">Membrane</keyword>
<dbReference type="GO" id="GO:0005886">
    <property type="term" value="C:plasma membrane"/>
    <property type="evidence" value="ECO:0007669"/>
    <property type="project" value="TreeGrafter"/>
</dbReference>
<dbReference type="InterPro" id="IPR005829">
    <property type="entry name" value="Sugar_transporter_CS"/>
</dbReference>
<dbReference type="Pfam" id="PF07690">
    <property type="entry name" value="MFS_1"/>
    <property type="match status" value="1"/>
</dbReference>
<feature type="transmembrane region" description="Helical" evidence="5">
    <location>
        <begin position="341"/>
        <end position="367"/>
    </location>
</feature>
<evidence type="ECO:0000256" key="4">
    <source>
        <dbReference type="ARBA" id="ARBA00023136"/>
    </source>
</evidence>
<dbReference type="RefSeq" id="WP_143126760.1">
    <property type="nucleotide sequence ID" value="NZ_VJMG01000059.1"/>
</dbReference>
<keyword evidence="2 5" id="KW-0812">Transmembrane</keyword>
<feature type="domain" description="Major facilitator superfamily (MFS) profile" evidence="6">
    <location>
        <begin position="14"/>
        <end position="397"/>
    </location>
</feature>
<feature type="transmembrane region" description="Helical" evidence="5">
    <location>
        <begin position="168"/>
        <end position="193"/>
    </location>
</feature>
<comment type="caution">
    <text evidence="7">The sequence shown here is derived from an EMBL/GenBank/DDBJ whole genome shotgun (WGS) entry which is preliminary data.</text>
</comment>
<evidence type="ECO:0000313" key="8">
    <source>
        <dbReference type="Proteomes" id="UP000316801"/>
    </source>
</evidence>
<evidence type="ECO:0000259" key="6">
    <source>
        <dbReference type="PROSITE" id="PS50850"/>
    </source>
</evidence>
<accession>A0A549T237</accession>
<dbReference type="InterPro" id="IPR011701">
    <property type="entry name" value="MFS"/>
</dbReference>
<gene>
    <name evidence="7" type="ORF">FNA46_18865</name>
</gene>
<dbReference type="PROSITE" id="PS00217">
    <property type="entry name" value="SUGAR_TRANSPORT_2"/>
    <property type="match status" value="1"/>
</dbReference>
<feature type="transmembrane region" description="Helical" evidence="5">
    <location>
        <begin position="306"/>
        <end position="329"/>
    </location>
</feature>
<dbReference type="Proteomes" id="UP000316801">
    <property type="component" value="Unassembled WGS sequence"/>
</dbReference>
<dbReference type="InterPro" id="IPR020846">
    <property type="entry name" value="MFS_dom"/>
</dbReference>
<feature type="transmembrane region" description="Helical" evidence="5">
    <location>
        <begin position="137"/>
        <end position="162"/>
    </location>
</feature>
<feature type="transmembrane region" description="Helical" evidence="5">
    <location>
        <begin position="281"/>
        <end position="300"/>
    </location>
</feature>
<keyword evidence="8" id="KW-1185">Reference proteome</keyword>
<dbReference type="AlphaFoldDB" id="A0A549T237"/>
<sequence length="402" mass="41400">MTKTAALRTSGGRALVLAFLAAVIEGFDLQAAGVAVPKLAPAFGLTPPQIGLFLSSATFGLIFGSLSGGWIADTWGRRAGLVLSLLTFGVFSVATVFATSFEQLLVLRILTGVGLGGALPNLINIAAESVEPGRRGWAVSIMYAGVPLGGAIASGVATLGLHGGDWHMIFLVGGLMPLVLAPFVQLLLPPLAVVRQKVSSATGGFAKLFAPESLVGTLFLWLAFFLGLMVVYVLLNWMPQLLVARGLEKSEASLVQLMFNVGGVAGSLIGGRIFDSARPIGPVLLAFAASAAALIMLGILPVALALMLVGGALVGAAILCMQAILYATAPQCYPFEVRGTGVGIAVAVGRLGSIAGPLFTGLLVARGATPTDVMFSLVPLTVLTGVFTVVLLFRRSRREAFA</sequence>
<feature type="transmembrane region" description="Helical" evidence="5">
    <location>
        <begin position="105"/>
        <end position="125"/>
    </location>
</feature>
<feature type="transmembrane region" description="Helical" evidence="5">
    <location>
        <begin position="79"/>
        <end position="99"/>
    </location>
</feature>
<protein>
    <submittedName>
        <fullName evidence="7">MFS transporter</fullName>
    </submittedName>
</protein>
<feature type="transmembrane region" description="Helical" evidence="5">
    <location>
        <begin position="373"/>
        <end position="393"/>
    </location>
</feature>
<dbReference type="Gene3D" id="1.20.1250.20">
    <property type="entry name" value="MFS general substrate transporter like domains"/>
    <property type="match status" value="2"/>
</dbReference>
<reference evidence="7 8" key="1">
    <citation type="submission" date="2019-07" db="EMBL/GenBank/DDBJ databases">
        <title>Ln-dependent methylotrophs.</title>
        <authorList>
            <person name="Tani A."/>
        </authorList>
    </citation>
    <scope>NUCLEOTIDE SEQUENCE [LARGE SCALE GENOMIC DNA]</scope>
    <source>
        <strain evidence="7 8">SM12</strain>
    </source>
</reference>
<dbReference type="CDD" id="cd17365">
    <property type="entry name" value="MFS_PcaK_like"/>
    <property type="match status" value="1"/>
</dbReference>
<feature type="transmembrane region" description="Helical" evidence="5">
    <location>
        <begin position="255"/>
        <end position="274"/>
    </location>
</feature>
<dbReference type="EMBL" id="VJMG01000059">
    <property type="protein sequence ID" value="TRL35924.1"/>
    <property type="molecule type" value="Genomic_DNA"/>
</dbReference>
<name>A0A549T237_9HYPH</name>
<dbReference type="PROSITE" id="PS50850">
    <property type="entry name" value="MFS"/>
    <property type="match status" value="1"/>
</dbReference>
<evidence type="ECO:0000256" key="1">
    <source>
        <dbReference type="ARBA" id="ARBA00004141"/>
    </source>
</evidence>